<name>A0A0W0YUV5_9GAMM</name>
<evidence type="ECO:0000313" key="2">
    <source>
        <dbReference type="Proteomes" id="UP000054621"/>
    </source>
</evidence>
<dbReference type="AlphaFoldDB" id="A0A0W0YUV5"/>
<gene>
    <name evidence="1" type="ORF">Lsai_0106</name>
</gene>
<protein>
    <submittedName>
        <fullName evidence="1">Uncharacterized protein</fullName>
    </submittedName>
</protein>
<reference evidence="1 2" key="1">
    <citation type="submission" date="2015-11" db="EMBL/GenBank/DDBJ databases">
        <title>Genomic analysis of 38 Legionella species identifies large and diverse effector repertoires.</title>
        <authorList>
            <person name="Burstein D."/>
            <person name="Amaro F."/>
            <person name="Zusman T."/>
            <person name="Lifshitz Z."/>
            <person name="Cohen O."/>
            <person name="Gilbert J.A."/>
            <person name="Pupko T."/>
            <person name="Shuman H.A."/>
            <person name="Segal G."/>
        </authorList>
    </citation>
    <scope>NUCLEOTIDE SEQUENCE [LARGE SCALE GENOMIC DNA]</scope>
    <source>
        <strain evidence="1 2">Mt.St.Helens-4</strain>
    </source>
</reference>
<organism evidence="1 2">
    <name type="scientific">Legionella sainthelensi</name>
    <dbReference type="NCBI Taxonomy" id="28087"/>
    <lineage>
        <taxon>Bacteria</taxon>
        <taxon>Pseudomonadati</taxon>
        <taxon>Pseudomonadota</taxon>
        <taxon>Gammaproteobacteria</taxon>
        <taxon>Legionellales</taxon>
        <taxon>Legionellaceae</taxon>
        <taxon>Legionella</taxon>
    </lineage>
</organism>
<dbReference type="EMBL" id="LNYV01000001">
    <property type="protein sequence ID" value="KTD60648.1"/>
    <property type="molecule type" value="Genomic_DNA"/>
</dbReference>
<dbReference type="STRING" id="28087.Lsai_0106"/>
<dbReference type="PATRIC" id="fig|28087.4.peg.113"/>
<comment type="caution">
    <text evidence="1">The sequence shown here is derived from an EMBL/GenBank/DDBJ whole genome shotgun (WGS) entry which is preliminary data.</text>
</comment>
<dbReference type="RefSeq" id="WP_027271186.1">
    <property type="nucleotide sequence ID" value="NZ_CAAAJE010000014.1"/>
</dbReference>
<sequence length="89" mass="10501">MKEKHYAYKINHDTSGLTCPHLVLEKDRMVDLLKEIENQHHDGLFWVFKQFGDQPQEALCLIDCTKKRIYFHYSGEVEDLHDAITNLTP</sequence>
<dbReference type="OrthoDB" id="5649005at2"/>
<dbReference type="Proteomes" id="UP000054621">
    <property type="component" value="Unassembled WGS sequence"/>
</dbReference>
<evidence type="ECO:0000313" key="1">
    <source>
        <dbReference type="EMBL" id="KTD60648.1"/>
    </source>
</evidence>
<accession>A0A0W0YUV5</accession>
<proteinExistence type="predicted"/>
<dbReference type="eggNOG" id="ENOG5031EB8">
    <property type="taxonomic scope" value="Bacteria"/>
</dbReference>